<organism evidence="1 2">
    <name type="scientific">Clostridium taeniosporum</name>
    <dbReference type="NCBI Taxonomy" id="394958"/>
    <lineage>
        <taxon>Bacteria</taxon>
        <taxon>Bacillati</taxon>
        <taxon>Bacillota</taxon>
        <taxon>Clostridia</taxon>
        <taxon>Eubacteriales</taxon>
        <taxon>Clostridiaceae</taxon>
        <taxon>Clostridium</taxon>
    </lineage>
</organism>
<dbReference type="AlphaFoldDB" id="A0A2I6SDJ8"/>
<proteinExistence type="predicted"/>
<dbReference type="EMBL" id="CP017253">
    <property type="protein sequence ID" value="AUO15647.1"/>
    <property type="molecule type" value="Genomic_DNA"/>
</dbReference>
<dbReference type="Proteomes" id="UP000094652">
    <property type="component" value="Chromosome"/>
</dbReference>
<gene>
    <name evidence="1" type="ORF">BGI42_16040</name>
</gene>
<reference evidence="2" key="1">
    <citation type="submission" date="2016-09" db="EMBL/GenBank/DDBJ databases">
        <title>Genomics of Clostridium taeniosporum, an organism which forms endospores with ribbon-like appendages.</title>
        <authorList>
            <person name="Walker J.R."/>
        </authorList>
    </citation>
    <scope>NUCLEOTIDE SEQUENCE [LARGE SCALE GENOMIC DNA]</scope>
    <source>
        <strain evidence="2">1/k</strain>
    </source>
</reference>
<name>A0A2I6SDJ8_9CLOT</name>
<keyword evidence="2" id="KW-1185">Reference proteome</keyword>
<evidence type="ECO:0000313" key="1">
    <source>
        <dbReference type="EMBL" id="AUO15647.1"/>
    </source>
</evidence>
<sequence length="59" mass="6939">MAEEMNQAKIYFWVCIKYMYNCHVSGELQGCNEILLIFLYNSNIFISFSNRTLPVIVIL</sequence>
<dbReference type="KEGG" id="ctae:BGI42_16040"/>
<evidence type="ECO:0000313" key="2">
    <source>
        <dbReference type="Proteomes" id="UP000094652"/>
    </source>
</evidence>
<protein>
    <submittedName>
        <fullName evidence="1">Uncharacterized protein</fullName>
    </submittedName>
</protein>
<accession>A0A2I6SDJ8</accession>